<dbReference type="InParanoid" id="A0A3Q7FGE2"/>
<dbReference type="PaxDb" id="4081-Solyc02g021010.1.1"/>
<keyword evidence="2" id="KW-1185">Reference proteome</keyword>
<organism evidence="1">
    <name type="scientific">Solanum lycopersicum</name>
    <name type="common">Tomato</name>
    <name type="synonym">Lycopersicon esculentum</name>
    <dbReference type="NCBI Taxonomy" id="4081"/>
    <lineage>
        <taxon>Eukaryota</taxon>
        <taxon>Viridiplantae</taxon>
        <taxon>Streptophyta</taxon>
        <taxon>Embryophyta</taxon>
        <taxon>Tracheophyta</taxon>
        <taxon>Spermatophyta</taxon>
        <taxon>Magnoliopsida</taxon>
        <taxon>eudicotyledons</taxon>
        <taxon>Gunneridae</taxon>
        <taxon>Pentapetalae</taxon>
        <taxon>asterids</taxon>
        <taxon>lamiids</taxon>
        <taxon>Solanales</taxon>
        <taxon>Solanaceae</taxon>
        <taxon>Solanoideae</taxon>
        <taxon>Solaneae</taxon>
        <taxon>Solanum</taxon>
        <taxon>Solanum subgen. Lycopersicon</taxon>
    </lineage>
</organism>
<dbReference type="Gramene" id="Solyc02g021010.2.1">
    <property type="protein sequence ID" value="Solyc02g021010.2.1"/>
    <property type="gene ID" value="Solyc02g021010.2"/>
</dbReference>
<dbReference type="EnsemblPlants" id="Solyc02g021010.2.1">
    <property type="protein sequence ID" value="Solyc02g021010.2.1"/>
    <property type="gene ID" value="Solyc02g021010.2"/>
</dbReference>
<sequence length="86" mass="10370">MSRRVRIPKKKKDGLSHVQEIYEYRSTLLLESRDRSFTQEESENREIFFLHVPQVVMMELIRRVMRMIRVIRRVSVITNSCIGVTF</sequence>
<accession>A0A3Q7FGE2</accession>
<reference evidence="1" key="2">
    <citation type="submission" date="2019-01" db="UniProtKB">
        <authorList>
            <consortium name="EnsemblPlants"/>
        </authorList>
    </citation>
    <scope>IDENTIFICATION</scope>
    <source>
        <strain evidence="1">cv. Heinz 1706</strain>
    </source>
</reference>
<reference evidence="1" key="1">
    <citation type="journal article" date="2012" name="Nature">
        <title>The tomato genome sequence provides insights into fleshy fruit evolution.</title>
        <authorList>
            <consortium name="Tomato Genome Consortium"/>
        </authorList>
    </citation>
    <scope>NUCLEOTIDE SEQUENCE [LARGE SCALE GENOMIC DNA]</scope>
    <source>
        <strain evidence="1">cv. Heinz 1706</strain>
    </source>
</reference>
<proteinExistence type="predicted"/>
<evidence type="ECO:0000313" key="2">
    <source>
        <dbReference type="Proteomes" id="UP000004994"/>
    </source>
</evidence>
<dbReference type="Proteomes" id="UP000004994">
    <property type="component" value="Chromosome 2"/>
</dbReference>
<protein>
    <submittedName>
        <fullName evidence="1">Uncharacterized protein</fullName>
    </submittedName>
</protein>
<name>A0A3Q7FGE2_SOLLC</name>
<evidence type="ECO:0000313" key="1">
    <source>
        <dbReference type="EnsemblPlants" id="Solyc02g021010.2.1"/>
    </source>
</evidence>
<dbReference type="AlphaFoldDB" id="A0A3Q7FGE2"/>